<evidence type="ECO:0000256" key="4">
    <source>
        <dbReference type="ARBA" id="ARBA00022679"/>
    </source>
</evidence>
<keyword evidence="8" id="KW-0067">ATP-binding</keyword>
<keyword evidence="15" id="KW-1185">Reference proteome</keyword>
<dbReference type="EMBL" id="BNJG01000001">
    <property type="protein sequence ID" value="GHO55277.1"/>
    <property type="molecule type" value="Genomic_DNA"/>
</dbReference>
<dbReference type="InterPro" id="IPR016064">
    <property type="entry name" value="NAD/diacylglycerol_kinase_sf"/>
</dbReference>
<dbReference type="NCBIfam" id="TIGR00147">
    <property type="entry name" value="YegS/Rv2252/BmrU family lipid kinase"/>
    <property type="match status" value="1"/>
</dbReference>
<organism evidence="14 15">
    <name type="scientific">Ktedonobacter robiniae</name>
    <dbReference type="NCBI Taxonomy" id="2778365"/>
    <lineage>
        <taxon>Bacteria</taxon>
        <taxon>Bacillati</taxon>
        <taxon>Chloroflexota</taxon>
        <taxon>Ktedonobacteria</taxon>
        <taxon>Ktedonobacterales</taxon>
        <taxon>Ktedonobacteraceae</taxon>
        <taxon>Ktedonobacter</taxon>
    </lineage>
</organism>
<dbReference type="PANTHER" id="PTHR12358">
    <property type="entry name" value="SPHINGOSINE KINASE"/>
    <property type="match status" value="1"/>
</dbReference>
<evidence type="ECO:0000256" key="8">
    <source>
        <dbReference type="ARBA" id="ARBA00022840"/>
    </source>
</evidence>
<feature type="domain" description="DAGKc" evidence="13">
    <location>
        <begin position="5"/>
        <end position="135"/>
    </location>
</feature>
<keyword evidence="9" id="KW-0460">Magnesium</keyword>
<evidence type="ECO:0000256" key="2">
    <source>
        <dbReference type="ARBA" id="ARBA00005983"/>
    </source>
</evidence>
<dbReference type="GO" id="GO:0016301">
    <property type="term" value="F:kinase activity"/>
    <property type="evidence" value="ECO:0007669"/>
    <property type="project" value="UniProtKB-KW"/>
</dbReference>
<keyword evidence="5" id="KW-0479">Metal-binding</keyword>
<protein>
    <submittedName>
        <fullName evidence="14">Diacylglycerol kinase</fullName>
    </submittedName>
</protein>
<evidence type="ECO:0000256" key="1">
    <source>
        <dbReference type="ARBA" id="ARBA00001946"/>
    </source>
</evidence>
<dbReference type="Proteomes" id="UP000654345">
    <property type="component" value="Unassembled WGS sequence"/>
</dbReference>
<dbReference type="Pfam" id="PF19279">
    <property type="entry name" value="YegS_C"/>
    <property type="match status" value="1"/>
</dbReference>
<keyword evidence="7 14" id="KW-0418">Kinase</keyword>
<evidence type="ECO:0000256" key="3">
    <source>
        <dbReference type="ARBA" id="ARBA00022516"/>
    </source>
</evidence>
<dbReference type="SMART" id="SM00046">
    <property type="entry name" value="DAGKc"/>
    <property type="match status" value="1"/>
</dbReference>
<keyword evidence="12" id="KW-1208">Phospholipid metabolism</keyword>
<dbReference type="InterPro" id="IPR005218">
    <property type="entry name" value="Diacylglycerol/lipid_kinase"/>
</dbReference>
<keyword evidence="10" id="KW-0443">Lipid metabolism</keyword>
<evidence type="ECO:0000313" key="14">
    <source>
        <dbReference type="EMBL" id="GHO55277.1"/>
    </source>
</evidence>
<evidence type="ECO:0000259" key="13">
    <source>
        <dbReference type="PROSITE" id="PS50146"/>
    </source>
</evidence>
<dbReference type="Gene3D" id="3.40.50.10330">
    <property type="entry name" value="Probable inorganic polyphosphate/atp-NAD kinase, domain 1"/>
    <property type="match status" value="1"/>
</dbReference>
<dbReference type="InterPro" id="IPR045540">
    <property type="entry name" value="YegS/DAGK_C"/>
</dbReference>
<keyword evidence="4" id="KW-0808">Transferase</keyword>
<dbReference type="InterPro" id="IPR050187">
    <property type="entry name" value="Lipid_Phosphate_FormReg"/>
</dbReference>
<name>A0ABQ3URP9_9CHLR</name>
<evidence type="ECO:0000256" key="5">
    <source>
        <dbReference type="ARBA" id="ARBA00022723"/>
    </source>
</evidence>
<dbReference type="Gene3D" id="2.60.200.40">
    <property type="match status" value="1"/>
</dbReference>
<comment type="cofactor">
    <cofactor evidence="1">
        <name>Mg(2+)</name>
        <dbReference type="ChEBI" id="CHEBI:18420"/>
    </cofactor>
</comment>
<gene>
    <name evidence="14" type="ORF">KSB_37520</name>
</gene>
<keyword evidence="6" id="KW-0547">Nucleotide-binding</keyword>
<dbReference type="InterPro" id="IPR001206">
    <property type="entry name" value="Diacylglycerol_kinase_cat_dom"/>
</dbReference>
<keyword evidence="3" id="KW-0444">Lipid biosynthesis</keyword>
<evidence type="ECO:0000256" key="9">
    <source>
        <dbReference type="ARBA" id="ARBA00022842"/>
    </source>
</evidence>
<accession>A0ABQ3URP9</accession>
<dbReference type="PANTHER" id="PTHR12358:SF106">
    <property type="entry name" value="LIPID KINASE YEGS"/>
    <property type="match status" value="1"/>
</dbReference>
<comment type="similarity">
    <text evidence="2">Belongs to the diacylglycerol/lipid kinase family.</text>
</comment>
<keyword evidence="11" id="KW-0594">Phospholipid biosynthesis</keyword>
<evidence type="ECO:0000256" key="11">
    <source>
        <dbReference type="ARBA" id="ARBA00023209"/>
    </source>
</evidence>
<reference evidence="14 15" key="1">
    <citation type="journal article" date="2021" name="Int. J. Syst. Evol. Microbiol.">
        <title>Reticulibacter mediterranei gen. nov., sp. nov., within the new family Reticulibacteraceae fam. nov., and Ktedonospora formicarum gen. nov., sp. nov., Ktedonobacter robiniae sp. nov., Dictyobacter formicarum sp. nov. and Dictyobacter arantiisoli sp. nov., belonging to the class Ktedonobacteria.</title>
        <authorList>
            <person name="Yabe S."/>
            <person name="Zheng Y."/>
            <person name="Wang C.M."/>
            <person name="Sakai Y."/>
            <person name="Abe K."/>
            <person name="Yokota A."/>
            <person name="Donadio S."/>
            <person name="Cavaletti L."/>
            <person name="Monciardini P."/>
        </authorList>
    </citation>
    <scope>NUCLEOTIDE SEQUENCE [LARGE SCALE GENOMIC DNA]</scope>
    <source>
        <strain evidence="14 15">SOSP1-30</strain>
    </source>
</reference>
<dbReference type="PROSITE" id="PS50146">
    <property type="entry name" value="DAGK"/>
    <property type="match status" value="1"/>
</dbReference>
<evidence type="ECO:0000256" key="7">
    <source>
        <dbReference type="ARBA" id="ARBA00022777"/>
    </source>
</evidence>
<dbReference type="RefSeq" id="WP_201371886.1">
    <property type="nucleotide sequence ID" value="NZ_BNJG01000001.1"/>
</dbReference>
<dbReference type="SUPFAM" id="SSF111331">
    <property type="entry name" value="NAD kinase/diacylglycerol kinase-like"/>
    <property type="match status" value="1"/>
</dbReference>
<dbReference type="InterPro" id="IPR017438">
    <property type="entry name" value="ATP-NAD_kinase_N"/>
</dbReference>
<evidence type="ECO:0000256" key="10">
    <source>
        <dbReference type="ARBA" id="ARBA00023098"/>
    </source>
</evidence>
<evidence type="ECO:0000313" key="15">
    <source>
        <dbReference type="Proteomes" id="UP000654345"/>
    </source>
</evidence>
<proteinExistence type="inferred from homology"/>
<evidence type="ECO:0000256" key="6">
    <source>
        <dbReference type="ARBA" id="ARBA00022741"/>
    </source>
</evidence>
<evidence type="ECO:0000256" key="12">
    <source>
        <dbReference type="ARBA" id="ARBA00023264"/>
    </source>
</evidence>
<dbReference type="Pfam" id="PF00781">
    <property type="entry name" value="DAGK_cat"/>
    <property type="match status" value="1"/>
</dbReference>
<sequence>MEKPGTSQPPLIILNPAANRGDMVLHRSLIASYRQRHELEYIETRLPGEAQELARQAAQSGQAVVVVGGDGTLNEVINGILSSGSRVALGIVPAGSGNDYACNTLQLPREPEAALERALHGSPVEVDAGIVNGHYFINAFSVGLDADIAVAVGQLKKYPLMSGARLYYTAALKQLLLGYRHCPWLTFSIDGVEIVPEKQQFVLLAVSNGLAYGAGFRVNPQADYRDGYFDICAFSYTPLLRALKLLPVLQRGEHSSEPEVKFYRAKSVRVSSALPANMQCDGETLRASTFEAQVLPGALIVRI</sequence>
<comment type="caution">
    <text evidence="14">The sequence shown here is derived from an EMBL/GenBank/DDBJ whole genome shotgun (WGS) entry which is preliminary data.</text>
</comment>